<feature type="domain" description="Ribosomal RNA large subunit methyltransferase K/L-like methyltransferase" evidence="3">
    <location>
        <begin position="154"/>
        <end position="280"/>
    </location>
</feature>
<dbReference type="Gene3D" id="3.40.50.150">
    <property type="entry name" value="Vaccinia Virus protein VP39"/>
    <property type="match status" value="1"/>
</dbReference>
<organism evidence="4 5">
    <name type="scientific">Ditylenchus dipsaci</name>
    <dbReference type="NCBI Taxonomy" id="166011"/>
    <lineage>
        <taxon>Eukaryota</taxon>
        <taxon>Metazoa</taxon>
        <taxon>Ecdysozoa</taxon>
        <taxon>Nematoda</taxon>
        <taxon>Chromadorea</taxon>
        <taxon>Rhabditida</taxon>
        <taxon>Tylenchina</taxon>
        <taxon>Tylenchomorpha</taxon>
        <taxon>Sphaerularioidea</taxon>
        <taxon>Anguinidae</taxon>
        <taxon>Anguininae</taxon>
        <taxon>Ditylenchus</taxon>
    </lineage>
</organism>
<keyword evidence="1" id="KW-0489">Methyltransferase</keyword>
<evidence type="ECO:0000256" key="2">
    <source>
        <dbReference type="ARBA" id="ARBA00022679"/>
    </source>
</evidence>
<accession>A0A915DU14</accession>
<dbReference type="InterPro" id="IPR029063">
    <property type="entry name" value="SAM-dependent_MTases_sf"/>
</dbReference>
<evidence type="ECO:0000256" key="1">
    <source>
        <dbReference type="ARBA" id="ARBA00022603"/>
    </source>
</evidence>
<dbReference type="GO" id="GO:0008168">
    <property type="term" value="F:methyltransferase activity"/>
    <property type="evidence" value="ECO:0007669"/>
    <property type="project" value="UniProtKB-KW"/>
</dbReference>
<keyword evidence="2" id="KW-0808">Transferase</keyword>
<dbReference type="GO" id="GO:0043527">
    <property type="term" value="C:tRNA methyltransferase complex"/>
    <property type="evidence" value="ECO:0007669"/>
    <property type="project" value="UniProtKB-ARBA"/>
</dbReference>
<dbReference type="Proteomes" id="UP000887574">
    <property type="component" value="Unplaced"/>
</dbReference>
<dbReference type="SUPFAM" id="SSF53335">
    <property type="entry name" value="S-adenosyl-L-methionine-dependent methyltransferases"/>
    <property type="match status" value="1"/>
</dbReference>
<dbReference type="GO" id="GO:0032259">
    <property type="term" value="P:methylation"/>
    <property type="evidence" value="ECO:0007669"/>
    <property type="project" value="UniProtKB-KW"/>
</dbReference>
<evidence type="ECO:0000313" key="4">
    <source>
        <dbReference type="Proteomes" id="UP000887574"/>
    </source>
</evidence>
<dbReference type="WBParaSite" id="jg23660">
    <property type="protein sequence ID" value="jg23660"/>
    <property type="gene ID" value="jg23660"/>
</dbReference>
<sequence>MFDIPISTKSLLCLTRHIHLFEFDHIEDVMKILSRSMLLKSAFELLVEKGSEEDVVQHISDHPDLLKRFDVPSCSWALKLHAHGRKRDFDYITRILEKFANVINLMKAPIDLQNAVNQFTILEDNTEDPSQNIQFCRFIGEGRGSLKNEFDLKKRKYIGNSTMDPELSFIQANLVQSLPGSLILDPFVGTGGLLLSAARFGGLTMGTEINYKVARAVGKSSRASELMLCADQSIRANFVQYGLEERLVDIILADSSQHQLWHMGGMLDAIMTDPPYGVREKGRKLGNKPINCERSEAQKCEGQSRYPEKTKYGISSVYLDLINLAATLLRVGGRLAFWFPVFRNEYTEDVLPKHKCMHLLYNCEQILTKESARRLLVYTKERPCWSTEDKAYFDVDCYKESTFRDKVFNGC</sequence>
<dbReference type="AlphaFoldDB" id="A0A915DU14"/>
<proteinExistence type="predicted"/>
<keyword evidence="4" id="KW-1185">Reference proteome</keyword>
<dbReference type="PANTHER" id="PTHR13370">
    <property type="entry name" value="RNA METHYLASE-RELATED"/>
    <property type="match status" value="1"/>
</dbReference>
<evidence type="ECO:0000259" key="3">
    <source>
        <dbReference type="Pfam" id="PF01170"/>
    </source>
</evidence>
<reference evidence="5" key="1">
    <citation type="submission" date="2022-11" db="UniProtKB">
        <authorList>
            <consortium name="WormBaseParasite"/>
        </authorList>
    </citation>
    <scope>IDENTIFICATION</scope>
</reference>
<dbReference type="GO" id="GO:0005737">
    <property type="term" value="C:cytoplasm"/>
    <property type="evidence" value="ECO:0007669"/>
    <property type="project" value="TreeGrafter"/>
</dbReference>
<evidence type="ECO:0000313" key="5">
    <source>
        <dbReference type="WBParaSite" id="jg23660"/>
    </source>
</evidence>
<protein>
    <submittedName>
        <fullName evidence="5">UPF0020 domain-containing protein</fullName>
    </submittedName>
</protein>
<dbReference type="PIRSF" id="PIRSF017259">
    <property type="entry name" value="tRNA_mtfrase_TRM11"/>
    <property type="match status" value="1"/>
</dbReference>
<dbReference type="Pfam" id="PF01170">
    <property type="entry name" value="UPF0020"/>
    <property type="match status" value="1"/>
</dbReference>
<dbReference type="PRINTS" id="PR00507">
    <property type="entry name" value="N12N6MTFRASE"/>
</dbReference>
<dbReference type="PANTHER" id="PTHR13370:SF3">
    <property type="entry name" value="TRNA (GUANINE(10)-N2)-METHYLTRANSFERASE HOMOLOG"/>
    <property type="match status" value="1"/>
</dbReference>
<name>A0A915DU14_9BILA</name>
<dbReference type="InterPro" id="IPR000241">
    <property type="entry name" value="RlmKL-like_Mtase"/>
</dbReference>